<evidence type="ECO:0000256" key="13">
    <source>
        <dbReference type="ARBA" id="ARBA00023136"/>
    </source>
</evidence>
<keyword evidence="16" id="KW-1185">Reference proteome</keyword>
<dbReference type="RefSeq" id="XP_026754835.2">
    <property type="nucleotide sequence ID" value="XM_026899034.3"/>
</dbReference>
<protein>
    <submittedName>
        <fullName evidence="17">Cytochrome P450 4C1-like isoform X1</fullName>
    </submittedName>
</protein>
<keyword evidence="12 15" id="KW-0503">Monooxygenase</keyword>
<dbReference type="CDD" id="cd20628">
    <property type="entry name" value="CYP4"/>
    <property type="match status" value="1"/>
</dbReference>
<keyword evidence="9" id="KW-0492">Microsome</keyword>
<keyword evidence="13" id="KW-0472">Membrane</keyword>
<evidence type="ECO:0000256" key="14">
    <source>
        <dbReference type="PIRSR" id="PIRSR602401-1"/>
    </source>
</evidence>
<keyword evidence="6 14" id="KW-0349">Heme</keyword>
<dbReference type="InterPro" id="IPR017972">
    <property type="entry name" value="Cyt_P450_CS"/>
</dbReference>
<evidence type="ECO:0000256" key="2">
    <source>
        <dbReference type="ARBA" id="ARBA00003690"/>
    </source>
</evidence>
<evidence type="ECO:0000256" key="1">
    <source>
        <dbReference type="ARBA" id="ARBA00001971"/>
    </source>
</evidence>
<keyword evidence="8" id="KW-0256">Endoplasmic reticulum</keyword>
<evidence type="ECO:0000256" key="15">
    <source>
        <dbReference type="RuleBase" id="RU000461"/>
    </source>
</evidence>
<keyword evidence="11 14" id="KW-0408">Iron</keyword>
<evidence type="ECO:0000256" key="7">
    <source>
        <dbReference type="ARBA" id="ARBA00022723"/>
    </source>
</evidence>
<keyword evidence="7 14" id="KW-0479">Metal-binding</keyword>
<proteinExistence type="inferred from homology"/>
<dbReference type="GO" id="GO:0005789">
    <property type="term" value="C:endoplasmic reticulum membrane"/>
    <property type="evidence" value="ECO:0007669"/>
    <property type="project" value="UniProtKB-SubCell"/>
</dbReference>
<dbReference type="InterPro" id="IPR050196">
    <property type="entry name" value="Cytochrome_P450_Monoox"/>
</dbReference>
<sequence>MLWQICLVLLAVYYCMWRWKNRDIIKLSKQLPFPYTCLPFIGHAWLFIRRGKDPIDTFRLLADEAHKRNGITSFWFGNNLYVNVADPYAADKVMKTSLEKDEVMDLVRPLIGNGSIFAPVTIWRPRRKVLAPTFGQKTLNNFVKIFYKQSAILADQLQSVAGKEKFSIFSYVTTYSMDAICETTMGVNVNAQGNINHPVLKAFNGFCQMSAARFVCPWLHPPSVYKYMPNYSTYVKHCQLLKNFVDKIIKTKGQEINNDWNNNVEPDDKKTKTFLELLIESSRENNVYTDLELREETLVMVLAGTDTSAVGASFTMLLLARHPDIQEKVFQEIAHVCGNSEHPIETDHLPSLKYLDAVVRESLRLYPPVPVIVRKIETPTTLPSGLTLVPGVGVAINIWGIHRNPDIWGPDANEFKPERFIESTLKHPAAFMPFSYGPRNCLGYQYAMMSMKTVIATIIRNYRILPAEDQELNSCASKANLEVKFEIMMKHVNNFQIRLEKRSINECI</sequence>
<dbReference type="PRINTS" id="PR00385">
    <property type="entry name" value="P450"/>
</dbReference>
<dbReference type="InterPro" id="IPR036396">
    <property type="entry name" value="Cyt_P450_sf"/>
</dbReference>
<dbReference type="SUPFAM" id="SSF48264">
    <property type="entry name" value="Cytochrome P450"/>
    <property type="match status" value="1"/>
</dbReference>
<evidence type="ECO:0000313" key="16">
    <source>
        <dbReference type="Proteomes" id="UP001652740"/>
    </source>
</evidence>
<dbReference type="Proteomes" id="UP001652740">
    <property type="component" value="Unplaced"/>
</dbReference>
<evidence type="ECO:0000256" key="3">
    <source>
        <dbReference type="ARBA" id="ARBA00004174"/>
    </source>
</evidence>
<dbReference type="KEGG" id="gmw:113514939"/>
<accession>A0A6J1WJK1</accession>
<dbReference type="PROSITE" id="PS00086">
    <property type="entry name" value="CYTOCHROME_P450"/>
    <property type="match status" value="1"/>
</dbReference>
<keyword evidence="10 15" id="KW-0560">Oxidoreductase</keyword>
<organism evidence="16 17">
    <name type="scientific">Galleria mellonella</name>
    <name type="common">Greater wax moth</name>
    <dbReference type="NCBI Taxonomy" id="7137"/>
    <lineage>
        <taxon>Eukaryota</taxon>
        <taxon>Metazoa</taxon>
        <taxon>Ecdysozoa</taxon>
        <taxon>Arthropoda</taxon>
        <taxon>Hexapoda</taxon>
        <taxon>Insecta</taxon>
        <taxon>Pterygota</taxon>
        <taxon>Neoptera</taxon>
        <taxon>Endopterygota</taxon>
        <taxon>Lepidoptera</taxon>
        <taxon>Glossata</taxon>
        <taxon>Ditrysia</taxon>
        <taxon>Pyraloidea</taxon>
        <taxon>Pyralidae</taxon>
        <taxon>Galleriinae</taxon>
        <taxon>Galleria</taxon>
    </lineage>
</organism>
<dbReference type="InterPro" id="IPR002401">
    <property type="entry name" value="Cyt_P450_E_grp-I"/>
</dbReference>
<dbReference type="Pfam" id="PF00067">
    <property type="entry name" value="p450"/>
    <property type="match status" value="1"/>
</dbReference>
<comment type="similarity">
    <text evidence="5 15">Belongs to the cytochrome P450 family.</text>
</comment>
<dbReference type="AlphaFoldDB" id="A0A6J1WJK1"/>
<comment type="function">
    <text evidence="2">May be involved in the metabolism of insect hormones and in the breakdown of synthetic insecticides.</text>
</comment>
<name>A0A6J1WJK1_GALME</name>
<dbReference type="GO" id="GO:0005506">
    <property type="term" value="F:iron ion binding"/>
    <property type="evidence" value="ECO:0007669"/>
    <property type="project" value="InterPro"/>
</dbReference>
<dbReference type="GO" id="GO:0020037">
    <property type="term" value="F:heme binding"/>
    <property type="evidence" value="ECO:0007669"/>
    <property type="project" value="InterPro"/>
</dbReference>
<gene>
    <name evidence="17" type="primary">LOC113514939</name>
</gene>
<evidence type="ECO:0000256" key="9">
    <source>
        <dbReference type="ARBA" id="ARBA00022848"/>
    </source>
</evidence>
<evidence type="ECO:0000313" key="17">
    <source>
        <dbReference type="RefSeq" id="XP_026754835.2"/>
    </source>
</evidence>
<dbReference type="InParanoid" id="A0A6J1WJK1"/>
<dbReference type="PANTHER" id="PTHR24291:SF189">
    <property type="entry name" value="CYTOCHROME P450 4C3-RELATED"/>
    <property type="match status" value="1"/>
</dbReference>
<comment type="cofactor">
    <cofactor evidence="1 14">
        <name>heme</name>
        <dbReference type="ChEBI" id="CHEBI:30413"/>
    </cofactor>
</comment>
<evidence type="ECO:0000256" key="10">
    <source>
        <dbReference type="ARBA" id="ARBA00023002"/>
    </source>
</evidence>
<dbReference type="InterPro" id="IPR001128">
    <property type="entry name" value="Cyt_P450"/>
</dbReference>
<dbReference type="GeneID" id="113514939"/>
<evidence type="ECO:0000256" key="4">
    <source>
        <dbReference type="ARBA" id="ARBA00004406"/>
    </source>
</evidence>
<comment type="subcellular location">
    <subcellularLocation>
        <location evidence="4">Endoplasmic reticulum membrane</location>
        <topology evidence="4">Peripheral membrane protein</topology>
    </subcellularLocation>
    <subcellularLocation>
        <location evidence="3">Microsome membrane</location>
        <topology evidence="3">Peripheral membrane protein</topology>
    </subcellularLocation>
</comment>
<feature type="binding site" description="axial binding residue" evidence="14">
    <location>
        <position position="441"/>
    </location>
    <ligand>
        <name>heme</name>
        <dbReference type="ChEBI" id="CHEBI:30413"/>
    </ligand>
    <ligandPart>
        <name>Fe</name>
        <dbReference type="ChEBI" id="CHEBI:18248"/>
    </ligandPart>
</feature>
<dbReference type="PRINTS" id="PR00463">
    <property type="entry name" value="EP450I"/>
</dbReference>
<evidence type="ECO:0000256" key="11">
    <source>
        <dbReference type="ARBA" id="ARBA00023004"/>
    </source>
</evidence>
<evidence type="ECO:0000256" key="8">
    <source>
        <dbReference type="ARBA" id="ARBA00022824"/>
    </source>
</evidence>
<dbReference type="PANTHER" id="PTHR24291">
    <property type="entry name" value="CYTOCHROME P450 FAMILY 4"/>
    <property type="match status" value="1"/>
</dbReference>
<evidence type="ECO:0000256" key="5">
    <source>
        <dbReference type="ARBA" id="ARBA00010617"/>
    </source>
</evidence>
<evidence type="ECO:0000256" key="12">
    <source>
        <dbReference type="ARBA" id="ARBA00023033"/>
    </source>
</evidence>
<dbReference type="GO" id="GO:0004497">
    <property type="term" value="F:monooxygenase activity"/>
    <property type="evidence" value="ECO:0007669"/>
    <property type="project" value="UniProtKB-KW"/>
</dbReference>
<evidence type="ECO:0000256" key="6">
    <source>
        <dbReference type="ARBA" id="ARBA00022617"/>
    </source>
</evidence>
<dbReference type="GO" id="GO:0016705">
    <property type="term" value="F:oxidoreductase activity, acting on paired donors, with incorporation or reduction of molecular oxygen"/>
    <property type="evidence" value="ECO:0007669"/>
    <property type="project" value="InterPro"/>
</dbReference>
<reference evidence="17" key="1">
    <citation type="submission" date="2025-08" db="UniProtKB">
        <authorList>
            <consortium name="RefSeq"/>
        </authorList>
    </citation>
    <scope>IDENTIFICATION</scope>
    <source>
        <tissue evidence="17">Whole larvae</tissue>
    </source>
</reference>
<dbReference type="Gene3D" id="1.10.630.10">
    <property type="entry name" value="Cytochrome P450"/>
    <property type="match status" value="1"/>
</dbReference>